<dbReference type="Pfam" id="PF02653">
    <property type="entry name" value="BPD_transp_2"/>
    <property type="match status" value="1"/>
</dbReference>
<protein>
    <submittedName>
        <fullName evidence="8">Branched-chain amino acid ABC transporter permease</fullName>
    </submittedName>
</protein>
<dbReference type="InterPro" id="IPR043428">
    <property type="entry name" value="LivM-like"/>
</dbReference>
<reference evidence="8 9" key="1">
    <citation type="submission" date="2019-12" db="EMBL/GenBank/DDBJ databases">
        <title>Nocardia macrotermitis sp. nov. and Nocardia aurantia sp. nov., isolated from the gut of the fungus growing-termite Macrotermes natalensis.</title>
        <authorList>
            <person name="Christine B."/>
            <person name="Rene B."/>
        </authorList>
    </citation>
    <scope>NUCLEOTIDE SEQUENCE [LARGE SCALE GENOMIC DNA]</scope>
    <source>
        <strain evidence="8 9">DSM 102126</strain>
    </source>
</reference>
<keyword evidence="2" id="KW-1003">Cell membrane</keyword>
<name>A0A6I4W9R1_9ACTN</name>
<dbReference type="RefSeq" id="WP_161104511.1">
    <property type="nucleotide sequence ID" value="NZ_JBHLYI010000007.1"/>
</dbReference>
<dbReference type="PANTHER" id="PTHR30482">
    <property type="entry name" value="HIGH-AFFINITY BRANCHED-CHAIN AMINO ACID TRANSPORT SYSTEM PERMEASE"/>
    <property type="match status" value="1"/>
</dbReference>
<feature type="transmembrane region" description="Helical" evidence="7">
    <location>
        <begin position="259"/>
        <end position="278"/>
    </location>
</feature>
<evidence type="ECO:0000256" key="2">
    <source>
        <dbReference type="ARBA" id="ARBA00022475"/>
    </source>
</evidence>
<organism evidence="8 9">
    <name type="scientific">Actinomadura rayongensis</name>
    <dbReference type="NCBI Taxonomy" id="1429076"/>
    <lineage>
        <taxon>Bacteria</taxon>
        <taxon>Bacillati</taxon>
        <taxon>Actinomycetota</taxon>
        <taxon>Actinomycetes</taxon>
        <taxon>Streptosporangiales</taxon>
        <taxon>Thermomonosporaceae</taxon>
        <taxon>Actinomadura</taxon>
    </lineage>
</organism>
<dbReference type="AlphaFoldDB" id="A0A6I4W9R1"/>
<keyword evidence="3 7" id="KW-0812">Transmembrane</keyword>
<evidence type="ECO:0000256" key="7">
    <source>
        <dbReference type="SAM" id="Phobius"/>
    </source>
</evidence>
<keyword evidence="4 7" id="KW-1133">Transmembrane helix</keyword>
<dbReference type="Proteomes" id="UP000431901">
    <property type="component" value="Unassembled WGS sequence"/>
</dbReference>
<dbReference type="InterPro" id="IPR001851">
    <property type="entry name" value="ABC_transp_permease"/>
</dbReference>
<dbReference type="GO" id="GO:0005886">
    <property type="term" value="C:plasma membrane"/>
    <property type="evidence" value="ECO:0007669"/>
    <property type="project" value="UniProtKB-SubCell"/>
</dbReference>
<feature type="transmembrane region" description="Helical" evidence="7">
    <location>
        <begin position="44"/>
        <end position="68"/>
    </location>
</feature>
<feature type="transmembrane region" description="Helical" evidence="7">
    <location>
        <begin position="12"/>
        <end position="32"/>
    </location>
</feature>
<evidence type="ECO:0000313" key="9">
    <source>
        <dbReference type="Proteomes" id="UP000431901"/>
    </source>
</evidence>
<sequence length="332" mass="34135">MRVPAWTAAGWTRHAATAAGLTALSVVAYLLLKGVQGDRGQVVLLVVVWAIALTGLNLITGLGGYPSLAHVSFFGGGAYLSAYLLGKGLPMALCALLAVGGTMLAGLVVALVFSRTRGQYFAIGTMFFTAVTNLVLTNAADVTGGPNGRPVDLGFSLDTTLVLLAASLGLSLGAFYALSRSRFGDRLRAIREDEDLAQHVGVPTARVMLIAMVVSSAFGAWAGVLFAQYNGVIAPSQFTFVQGFLMLVAIGLGGGGRLLAPLVGSAVVIGFTQLIKLGPGVSQIVLGVLFILVTLLVPNGILGGITALRRRPRPTAPDVPAPAPARAKEVAS</sequence>
<feature type="transmembrane region" description="Helical" evidence="7">
    <location>
        <begin position="160"/>
        <end position="178"/>
    </location>
</feature>
<dbReference type="PANTHER" id="PTHR30482:SF20">
    <property type="entry name" value="HIGH-AFFINITY BRANCHED-CHAIN AMINO ACID TRANSPORT SYSTEM PERMEASE PROTEIN LIVM"/>
    <property type="match status" value="1"/>
</dbReference>
<dbReference type="CDD" id="cd06581">
    <property type="entry name" value="TM_PBP1_LivM_like"/>
    <property type="match status" value="1"/>
</dbReference>
<keyword evidence="5 7" id="KW-0472">Membrane</keyword>
<evidence type="ECO:0000256" key="4">
    <source>
        <dbReference type="ARBA" id="ARBA00022989"/>
    </source>
</evidence>
<dbReference type="GO" id="GO:0015658">
    <property type="term" value="F:branched-chain amino acid transmembrane transporter activity"/>
    <property type="evidence" value="ECO:0007669"/>
    <property type="project" value="InterPro"/>
</dbReference>
<comment type="caution">
    <text evidence="8">The sequence shown here is derived from an EMBL/GenBank/DDBJ whole genome shotgun (WGS) entry which is preliminary data.</text>
</comment>
<comment type="subcellular location">
    <subcellularLocation>
        <location evidence="1">Cell membrane</location>
        <topology evidence="1">Multi-pass membrane protein</topology>
    </subcellularLocation>
</comment>
<feature type="transmembrane region" description="Helical" evidence="7">
    <location>
        <begin position="120"/>
        <end position="140"/>
    </location>
</feature>
<evidence type="ECO:0000256" key="1">
    <source>
        <dbReference type="ARBA" id="ARBA00004651"/>
    </source>
</evidence>
<evidence type="ECO:0000256" key="3">
    <source>
        <dbReference type="ARBA" id="ARBA00022692"/>
    </source>
</evidence>
<feature type="transmembrane region" description="Helical" evidence="7">
    <location>
        <begin position="207"/>
        <end position="226"/>
    </location>
</feature>
<feature type="transmembrane region" description="Helical" evidence="7">
    <location>
        <begin position="284"/>
        <end position="308"/>
    </location>
</feature>
<dbReference type="OrthoDB" id="9814461at2"/>
<evidence type="ECO:0000256" key="5">
    <source>
        <dbReference type="ARBA" id="ARBA00023136"/>
    </source>
</evidence>
<keyword evidence="9" id="KW-1185">Reference proteome</keyword>
<feature type="region of interest" description="Disordered" evidence="6">
    <location>
        <begin position="313"/>
        <end position="332"/>
    </location>
</feature>
<dbReference type="EMBL" id="WUTW01000004">
    <property type="protein sequence ID" value="MXQ66301.1"/>
    <property type="molecule type" value="Genomic_DNA"/>
</dbReference>
<feature type="compositionally biased region" description="Pro residues" evidence="6">
    <location>
        <begin position="314"/>
        <end position="323"/>
    </location>
</feature>
<evidence type="ECO:0000313" key="8">
    <source>
        <dbReference type="EMBL" id="MXQ66301.1"/>
    </source>
</evidence>
<proteinExistence type="predicted"/>
<feature type="transmembrane region" description="Helical" evidence="7">
    <location>
        <begin position="88"/>
        <end position="113"/>
    </location>
</feature>
<accession>A0A6I4W9R1</accession>
<evidence type="ECO:0000256" key="6">
    <source>
        <dbReference type="SAM" id="MobiDB-lite"/>
    </source>
</evidence>
<gene>
    <name evidence="8" type="ORF">GQ466_19985</name>
</gene>